<keyword evidence="3" id="KW-1185">Reference proteome</keyword>
<dbReference type="InterPro" id="IPR004401">
    <property type="entry name" value="YbaB/EbfC"/>
</dbReference>
<dbReference type="Gene3D" id="3.30.1310.10">
    <property type="entry name" value="Nucleoid-associated protein YbaB-like domain"/>
    <property type="match status" value="1"/>
</dbReference>
<accession>A0A9X2SK03</accession>
<dbReference type="InterPro" id="IPR036894">
    <property type="entry name" value="YbaB-like_sf"/>
</dbReference>
<feature type="compositionally biased region" description="Pro residues" evidence="1">
    <location>
        <begin position="160"/>
        <end position="169"/>
    </location>
</feature>
<gene>
    <name evidence="2" type="ORF">M8542_20725</name>
</gene>
<proteinExistence type="predicted"/>
<dbReference type="SUPFAM" id="SSF82607">
    <property type="entry name" value="YbaB-like"/>
    <property type="match status" value="1"/>
</dbReference>
<evidence type="ECO:0000313" key="2">
    <source>
        <dbReference type="EMBL" id="MCR6485257.1"/>
    </source>
</evidence>
<evidence type="ECO:0000313" key="3">
    <source>
        <dbReference type="Proteomes" id="UP001144096"/>
    </source>
</evidence>
<dbReference type="Pfam" id="PF02575">
    <property type="entry name" value="YbaB_DNA_bd"/>
    <property type="match status" value="1"/>
</dbReference>
<reference evidence="2" key="1">
    <citation type="submission" date="2022-06" db="EMBL/GenBank/DDBJ databases">
        <title>Amycolatopsis iheyaensis sp. nov., a new species of the genus Amycolatopsis isolated from soil in Iheya island, Japan.</title>
        <authorList>
            <person name="Ngamcharungchit C."/>
            <person name="Kanto H."/>
            <person name="Take A."/>
            <person name="Intra B."/>
            <person name="Matsumoto A."/>
            <person name="Panbangred W."/>
            <person name="Inahashi Y."/>
        </authorList>
    </citation>
    <scope>NUCLEOTIDE SEQUENCE</scope>
    <source>
        <strain evidence="2">OK19-0408</strain>
    </source>
</reference>
<name>A0A9X2SK03_9PSEU</name>
<comment type="caution">
    <text evidence="2">The sequence shown here is derived from an EMBL/GenBank/DDBJ whole genome shotgun (WGS) entry which is preliminary data.</text>
</comment>
<dbReference type="AlphaFoldDB" id="A0A9X2SK03"/>
<dbReference type="Proteomes" id="UP001144096">
    <property type="component" value="Unassembled WGS sequence"/>
</dbReference>
<dbReference type="GO" id="GO:0003677">
    <property type="term" value="F:DNA binding"/>
    <property type="evidence" value="ECO:0007669"/>
    <property type="project" value="InterPro"/>
</dbReference>
<evidence type="ECO:0000256" key="1">
    <source>
        <dbReference type="SAM" id="MobiDB-lite"/>
    </source>
</evidence>
<feature type="region of interest" description="Disordered" evidence="1">
    <location>
        <begin position="133"/>
        <end position="186"/>
    </location>
</feature>
<organism evidence="2 3">
    <name type="scientific">Amycolatopsis iheyensis</name>
    <dbReference type="NCBI Taxonomy" id="2945988"/>
    <lineage>
        <taxon>Bacteria</taxon>
        <taxon>Bacillati</taxon>
        <taxon>Actinomycetota</taxon>
        <taxon>Actinomycetes</taxon>
        <taxon>Pseudonocardiales</taxon>
        <taxon>Pseudonocardiaceae</taxon>
        <taxon>Amycolatopsis</taxon>
    </lineage>
</organism>
<dbReference type="EMBL" id="JAMXQV010000010">
    <property type="protein sequence ID" value="MCR6485257.1"/>
    <property type="molecule type" value="Genomic_DNA"/>
</dbReference>
<protein>
    <submittedName>
        <fullName evidence="2">YbaB/EbfC family nucleoid-associated protein</fullName>
    </submittedName>
</protein>
<dbReference type="RefSeq" id="WP_257921859.1">
    <property type="nucleotide sequence ID" value="NZ_JAMXQV010000010.1"/>
</dbReference>
<sequence length="186" mass="19603">MSAEFDQLVTEFERFQASIRDVDDRFAGLGAMQQELTGLQATATSPDGGVTVVTGPGGAVLDVKFTDAALAKGAQALSAALMTTLRDAVGEAARRQAVIVQEHMGDNLGLVDQVIETQAVAFGTSVEEMRSKLEEETARQAPAAAPEDFSEQRVLRQADTPPPPAPPAPGGSAGDTFLRNLFDEED</sequence>